<evidence type="ECO:0000256" key="1">
    <source>
        <dbReference type="SAM" id="MobiDB-lite"/>
    </source>
</evidence>
<feature type="region of interest" description="Disordered" evidence="1">
    <location>
        <begin position="52"/>
        <end position="73"/>
    </location>
</feature>
<keyword evidence="3" id="KW-1185">Reference proteome</keyword>
<dbReference type="RefSeq" id="WP_230508474.1">
    <property type="nucleotide sequence ID" value="NZ_JAJITD010000003.1"/>
</dbReference>
<reference evidence="2 3" key="1">
    <citation type="submission" date="2021-11" db="EMBL/GenBank/DDBJ databases">
        <authorList>
            <person name="Oh E.-T."/>
            <person name="Kim S.-B."/>
        </authorList>
    </citation>
    <scope>NUCLEOTIDE SEQUENCE [LARGE SCALE GENOMIC DNA]</scope>
    <source>
        <strain evidence="2 3">MMS20-SJTR3</strain>
    </source>
</reference>
<protein>
    <submittedName>
        <fullName evidence="2">DUF2795 domain-containing protein</fullName>
    </submittedName>
</protein>
<gene>
    <name evidence="2" type="ORF">LJ656_06630</name>
</gene>
<sequence length="73" mass="7926">MTESRSTTGERPLNPYIDVQKALKGASYPADKNSLIETAQANGADEETMRRLQGLPDQQYQSPADVSKGVGNE</sequence>
<accession>A0ABS8JQR8</accession>
<dbReference type="EMBL" id="JAJITD010000003">
    <property type="protein sequence ID" value="MCC8392260.1"/>
    <property type="molecule type" value="Genomic_DNA"/>
</dbReference>
<proteinExistence type="predicted"/>
<dbReference type="Pfam" id="PF11387">
    <property type="entry name" value="DUF2795"/>
    <property type="match status" value="1"/>
</dbReference>
<evidence type="ECO:0000313" key="2">
    <source>
        <dbReference type="EMBL" id="MCC8392260.1"/>
    </source>
</evidence>
<dbReference type="Proteomes" id="UP001431019">
    <property type="component" value="Unassembled WGS sequence"/>
</dbReference>
<dbReference type="InterPro" id="IPR021527">
    <property type="entry name" value="DUF2795"/>
</dbReference>
<organism evidence="2 3">
    <name type="scientific">Paraburkholderia sejongensis</name>
    <dbReference type="NCBI Taxonomy" id="2886946"/>
    <lineage>
        <taxon>Bacteria</taxon>
        <taxon>Pseudomonadati</taxon>
        <taxon>Pseudomonadota</taxon>
        <taxon>Betaproteobacteria</taxon>
        <taxon>Burkholderiales</taxon>
        <taxon>Burkholderiaceae</taxon>
        <taxon>Paraburkholderia</taxon>
    </lineage>
</organism>
<evidence type="ECO:0000313" key="3">
    <source>
        <dbReference type="Proteomes" id="UP001431019"/>
    </source>
</evidence>
<name>A0ABS8JQR8_9BURK</name>
<comment type="caution">
    <text evidence="2">The sequence shown here is derived from an EMBL/GenBank/DDBJ whole genome shotgun (WGS) entry which is preliminary data.</text>
</comment>